<dbReference type="PANTHER" id="PTHR14919">
    <property type="entry name" value="KPL2-RELATED"/>
    <property type="match status" value="1"/>
</dbReference>
<accession>A0AAV8YXM9</accession>
<sequence>MCDRRMMEAEEERCNLIGKKWAPKQLIEMVNNYINAFQLELDRFVDSLLLLGDYYTGVVTKMPNDVVLKKEPLPKLDIEDEGIADAINYLLEIVEDVNDLNEDNLNKNNENENNTNENNLNEDIINENTNEKDTNENDIKNENVANGNNTNEINANGNKLFDLPFHQTVEGILNRALEFVQRNQDLANSTKEKLKVLFAPQTTKGKKKPPKKR</sequence>
<dbReference type="InterPro" id="IPR052634">
    <property type="entry name" value="Sperm_flagellar-bone_growth"/>
</dbReference>
<gene>
    <name evidence="1" type="ORF">NQ314_006692</name>
</gene>
<dbReference type="AlphaFoldDB" id="A0AAV8YXM9"/>
<evidence type="ECO:0000313" key="1">
    <source>
        <dbReference type="EMBL" id="KAJ8956606.1"/>
    </source>
</evidence>
<organism evidence="1 2">
    <name type="scientific">Rhamnusium bicolor</name>
    <dbReference type="NCBI Taxonomy" id="1586634"/>
    <lineage>
        <taxon>Eukaryota</taxon>
        <taxon>Metazoa</taxon>
        <taxon>Ecdysozoa</taxon>
        <taxon>Arthropoda</taxon>
        <taxon>Hexapoda</taxon>
        <taxon>Insecta</taxon>
        <taxon>Pterygota</taxon>
        <taxon>Neoptera</taxon>
        <taxon>Endopterygota</taxon>
        <taxon>Coleoptera</taxon>
        <taxon>Polyphaga</taxon>
        <taxon>Cucujiformia</taxon>
        <taxon>Chrysomeloidea</taxon>
        <taxon>Cerambycidae</taxon>
        <taxon>Lepturinae</taxon>
        <taxon>Rhagiini</taxon>
        <taxon>Rhamnusium</taxon>
    </lineage>
</organism>
<reference evidence="1" key="1">
    <citation type="journal article" date="2023" name="Insect Mol. Biol.">
        <title>Genome sequencing provides insights into the evolution of gene families encoding plant cell wall-degrading enzymes in longhorned beetles.</title>
        <authorList>
            <person name="Shin N.R."/>
            <person name="Okamura Y."/>
            <person name="Kirsch R."/>
            <person name="Pauchet Y."/>
        </authorList>
    </citation>
    <scope>NUCLEOTIDE SEQUENCE</scope>
    <source>
        <strain evidence="1">RBIC_L_NR</strain>
    </source>
</reference>
<evidence type="ECO:0000313" key="2">
    <source>
        <dbReference type="Proteomes" id="UP001162156"/>
    </source>
</evidence>
<dbReference type="PANTHER" id="PTHR14919:SF0">
    <property type="entry name" value="SPERM FLAGELLAR PROTEIN 2"/>
    <property type="match status" value="1"/>
</dbReference>
<comment type="caution">
    <text evidence="1">The sequence shown here is derived from an EMBL/GenBank/DDBJ whole genome shotgun (WGS) entry which is preliminary data.</text>
</comment>
<dbReference type="EMBL" id="JANEYF010001809">
    <property type="protein sequence ID" value="KAJ8956606.1"/>
    <property type="molecule type" value="Genomic_DNA"/>
</dbReference>
<name>A0AAV8YXM9_9CUCU</name>
<dbReference type="Proteomes" id="UP001162156">
    <property type="component" value="Unassembled WGS sequence"/>
</dbReference>
<proteinExistence type="predicted"/>
<protein>
    <submittedName>
        <fullName evidence="1">Uncharacterized protein</fullName>
    </submittedName>
</protein>
<keyword evidence="2" id="KW-1185">Reference proteome</keyword>